<dbReference type="GeneID" id="59376448"/>
<reference evidence="1" key="1">
    <citation type="submission" date="2019-07" db="EMBL/GenBank/DDBJ databases">
        <authorList>
            <person name="Palmer J.M."/>
        </authorList>
    </citation>
    <scope>NUCLEOTIDE SEQUENCE</scope>
    <source>
        <strain evidence="1">PC9</strain>
    </source>
</reference>
<organism evidence="1 2">
    <name type="scientific">Pleurotus ostreatus</name>
    <name type="common">Oyster mushroom</name>
    <name type="synonym">White-rot fungus</name>
    <dbReference type="NCBI Taxonomy" id="5322"/>
    <lineage>
        <taxon>Eukaryota</taxon>
        <taxon>Fungi</taxon>
        <taxon>Dikarya</taxon>
        <taxon>Basidiomycota</taxon>
        <taxon>Agaricomycotina</taxon>
        <taxon>Agaricomycetes</taxon>
        <taxon>Agaricomycetidae</taxon>
        <taxon>Agaricales</taxon>
        <taxon>Pleurotineae</taxon>
        <taxon>Pleurotaceae</taxon>
        <taxon>Pleurotus</taxon>
    </lineage>
</organism>
<dbReference type="AlphaFoldDB" id="A0A8H6ZX13"/>
<evidence type="ECO:0000313" key="2">
    <source>
        <dbReference type="Proteomes" id="UP000623687"/>
    </source>
</evidence>
<dbReference type="RefSeq" id="XP_036632193.1">
    <property type="nucleotide sequence ID" value="XM_036776174.1"/>
</dbReference>
<proteinExistence type="predicted"/>
<comment type="caution">
    <text evidence="1">The sequence shown here is derived from an EMBL/GenBank/DDBJ whole genome shotgun (WGS) entry which is preliminary data.</text>
</comment>
<dbReference type="EMBL" id="JACETU010000004">
    <property type="protein sequence ID" value="KAF7430915.1"/>
    <property type="molecule type" value="Genomic_DNA"/>
</dbReference>
<protein>
    <submittedName>
        <fullName evidence="1">Uncharacterized protein</fullName>
    </submittedName>
</protein>
<name>A0A8H6ZX13_PLEOS</name>
<gene>
    <name evidence="1" type="ORF">PC9H_006630</name>
</gene>
<dbReference type="Proteomes" id="UP000623687">
    <property type="component" value="Unassembled WGS sequence"/>
</dbReference>
<dbReference type="OrthoDB" id="3440400at2759"/>
<dbReference type="VEuPathDB" id="FungiDB:PC9H_006630"/>
<sequence length="126" mass="14008">MDANLEWRRLIQDANKQCGTALNNQSVSLKHHPKSNLVSTMKSFFVAICAAATLAAANCGSMRFQKPNVQYDAAYFTSLEKSVPALDLCLRMCADKIPTCPEHWYSNNLGTADKPCWTCCQAPKYN</sequence>
<evidence type="ECO:0000313" key="1">
    <source>
        <dbReference type="EMBL" id="KAF7430915.1"/>
    </source>
</evidence>
<keyword evidence="2" id="KW-1185">Reference proteome</keyword>
<accession>A0A8H6ZX13</accession>